<feature type="region of interest" description="Disordered" evidence="1">
    <location>
        <begin position="33"/>
        <end position="189"/>
    </location>
</feature>
<dbReference type="EMBL" id="JADBGQ010000002">
    <property type="protein sequence ID" value="KAG5411003.1"/>
    <property type="molecule type" value="Genomic_DNA"/>
</dbReference>
<feature type="compositionally biased region" description="Polar residues" evidence="1">
    <location>
        <begin position="163"/>
        <end position="176"/>
    </location>
</feature>
<feature type="region of interest" description="Disordered" evidence="1">
    <location>
        <begin position="301"/>
        <end position="336"/>
    </location>
</feature>
<name>A0ABQ7NJE0_BRACM</name>
<proteinExistence type="predicted"/>
<sequence length="425" mass="48457">MAVDEHGEPTEAAQTTAELQKQIDGLQGQITDMHRARETTGENPDLSSEVQNLKEKLDEHSKQLEQSAEKLSKLQSENTVLRDQNQALNATGNKKRHFNTRIRPMGNLNTPNFGEGTTDTPPTSGVAGSTREGTENPQIHVSEESDFELDSEKEAPERAAATERQTPNHSKNQRNPLRTYVDRSAWSPPKPFEVASARKTWSSQDPRPPPHIDKITKSLIRHLPVVSRIKKWGMTTSRRPPQRVHRTDTEQRAPHRRRRETLSQAGGLQTWSLRRMNVTTRFMEVLKSFINRRQWSLNTKGRGMKRVSTTVPRPKKEAEPCRRRRNPPARTLVPKASPRDLRSWPTLNDKVHPLSLIVAFCRKQHAARELDSDQLPNGRMRYPNRYRERPHLGWQNMTSGSKDHMSNLRPQGPDPTGSLKMTSGS</sequence>
<reference evidence="2 3" key="1">
    <citation type="submission" date="2021-03" db="EMBL/GenBank/DDBJ databases">
        <authorList>
            <person name="King G.J."/>
            <person name="Bancroft I."/>
            <person name="Baten A."/>
            <person name="Bloomfield J."/>
            <person name="Borpatragohain P."/>
            <person name="He Z."/>
            <person name="Irish N."/>
            <person name="Irwin J."/>
            <person name="Liu K."/>
            <person name="Mauleon R.P."/>
            <person name="Moore J."/>
            <person name="Morris R."/>
            <person name="Ostergaard L."/>
            <person name="Wang B."/>
            <person name="Wells R."/>
        </authorList>
    </citation>
    <scope>NUCLEOTIDE SEQUENCE [LARGE SCALE GENOMIC DNA]</scope>
    <source>
        <strain evidence="2">R-o-18</strain>
        <tissue evidence="2">Leaf</tissue>
    </source>
</reference>
<feature type="compositionally biased region" description="Polar residues" evidence="1">
    <location>
        <begin position="107"/>
        <end position="127"/>
    </location>
</feature>
<feature type="compositionally biased region" description="Polar residues" evidence="1">
    <location>
        <begin position="41"/>
        <end position="51"/>
    </location>
</feature>
<evidence type="ECO:0000313" key="3">
    <source>
        <dbReference type="Proteomes" id="UP000823674"/>
    </source>
</evidence>
<evidence type="ECO:0000313" key="2">
    <source>
        <dbReference type="EMBL" id="KAG5411003.1"/>
    </source>
</evidence>
<gene>
    <name evidence="2" type="primary">A02g508620.1_BraROA</name>
    <name evidence="2" type="ORF">IGI04_007322</name>
</gene>
<dbReference type="Proteomes" id="UP000823674">
    <property type="component" value="Chromosome A02"/>
</dbReference>
<accession>A0ABQ7NJE0</accession>
<comment type="caution">
    <text evidence="2">The sequence shown here is derived from an EMBL/GenBank/DDBJ whole genome shotgun (WGS) entry which is preliminary data.</text>
</comment>
<feature type="region of interest" description="Disordered" evidence="1">
    <location>
        <begin position="235"/>
        <end position="264"/>
    </location>
</feature>
<feature type="region of interest" description="Disordered" evidence="1">
    <location>
        <begin position="371"/>
        <end position="425"/>
    </location>
</feature>
<feature type="compositionally biased region" description="Polar residues" evidence="1">
    <location>
        <begin position="73"/>
        <end position="92"/>
    </location>
</feature>
<protein>
    <submittedName>
        <fullName evidence="2">Uncharacterized protein</fullName>
    </submittedName>
</protein>
<keyword evidence="3" id="KW-1185">Reference proteome</keyword>
<organism evidence="2 3">
    <name type="scientific">Brassica rapa subsp. trilocularis</name>
    <dbReference type="NCBI Taxonomy" id="1813537"/>
    <lineage>
        <taxon>Eukaryota</taxon>
        <taxon>Viridiplantae</taxon>
        <taxon>Streptophyta</taxon>
        <taxon>Embryophyta</taxon>
        <taxon>Tracheophyta</taxon>
        <taxon>Spermatophyta</taxon>
        <taxon>Magnoliopsida</taxon>
        <taxon>eudicotyledons</taxon>
        <taxon>Gunneridae</taxon>
        <taxon>Pentapetalae</taxon>
        <taxon>rosids</taxon>
        <taxon>malvids</taxon>
        <taxon>Brassicales</taxon>
        <taxon>Brassicaceae</taxon>
        <taxon>Brassiceae</taxon>
        <taxon>Brassica</taxon>
    </lineage>
</organism>
<evidence type="ECO:0000256" key="1">
    <source>
        <dbReference type="SAM" id="MobiDB-lite"/>
    </source>
</evidence>
<feature type="compositionally biased region" description="Basic and acidic residues" evidence="1">
    <location>
        <begin position="52"/>
        <end position="72"/>
    </location>
</feature>
<feature type="compositionally biased region" description="Basic and acidic residues" evidence="1">
    <location>
        <begin position="150"/>
        <end position="161"/>
    </location>
</feature>